<feature type="region of interest" description="Disordered" evidence="1">
    <location>
        <begin position="194"/>
        <end position="251"/>
    </location>
</feature>
<sequence>MQSNYGCCIALPKHPSRQLAPPTAPVSHPNHHHTHTMSMHFAPQWAKPIKPTGSTLASNTEAPLQQRSTAAAPAPASPFPALGQPRASSPTAAVTSNPPLSYSRVTHTPASPSYAGEGYFPYAGDAPNGGGDGGPPFRYSREQILAVWDEDKFKDRPIELMKMAETGGVLVSKEPVKPVGLRELSELEKRLLSTSVHPPMPTRRPQQHNNNNASDNSAPGARRGSAAPGRETAGPQQPNGRAGFGGFGRGEGGAFGGGAKLAGTIAEGRQPGGLGGGFGGVGKRAPRRDGAEDSARTSAAPTWRAARTASGTFEGVLGFGGTGSAAAPRPEATDPAGDRLANGKPEDDRSGWAAGQRKWRAAPQDDKLEVHAEDRSESVIATASGTALIERDAMLRESTPRPASAASSLPQQDREDLGAINWYYRDPNGQEQGPFTGTQMHEWYSHSYFKDDLPVRRQPETGYHTLAELKTATGNAVQPFLATVRPRLPPNLPISLATLQASGAVGGLPSPSALNDSFRNLNVHGVPPQPQFHQNAPFPAPYGQPQFNGAQAFLGGQQGWGQAPGPQSPARLNGAYGSIGGTQYSPYASPIGAPVPRADVFGGGQIGQAGGWGAPPTNPAAPWQQPQVPVHAPAPIHHVAPLEQPAPTHEQYFSPQEPSVPVPAAEPELEAFTAEEQYEEEIEEVQIEDDSYIDEEEVSHLIEEDSFTEPEPEPEPQPEPAASPKSAPTSVWGQKSTKSASRKSSITTPAAAAPAPVSSLPAAPASLPAKPVTAKVEEPAPQPKPATPVADKAPAAPKPAPWADKPSQSTGPSLREIQEAEARQADKRKQALADARAASSSPAPIVPSAGDDHFPASLSWGLPQQGAKSVPAPAQAAASSAPAWGGASDGPKKTLKQIQEEEEKRSAKLAAQTRAAQAAVAGPAVAKRGYADLAANSAASAAAAQAAAAAGWTTVGTSGKPSAAPPKPTVAAPKPVAAAVVKPTNPIVAAKATKPNGSSKLSDEQPTIEFIRWTKQALTGLRADVNVDEFIQMLLQFPVDGPASARAESQEIIAEMVYAASSTLDGRHFAQEFFTRRKADATRSAAAAGAARPVQKIASLADVVKTQPKPVAADAGFKVVKAKKGRKL</sequence>
<comment type="caution">
    <text evidence="3">The sequence shown here is derived from an EMBL/GenBank/DDBJ whole genome shotgun (WGS) entry which is preliminary data.</text>
</comment>
<feature type="compositionally biased region" description="Low complexity" evidence="1">
    <location>
        <begin position="908"/>
        <end position="922"/>
    </location>
</feature>
<feature type="compositionally biased region" description="Basic and acidic residues" evidence="1">
    <location>
        <begin position="363"/>
        <end position="374"/>
    </location>
</feature>
<name>A0ABR3PYZ4_9TREE</name>
<evidence type="ECO:0000313" key="4">
    <source>
        <dbReference type="Proteomes" id="UP001565368"/>
    </source>
</evidence>
<keyword evidence="4" id="KW-1185">Reference proteome</keyword>
<accession>A0ABR3PYZ4</accession>
<dbReference type="EMBL" id="JBBXJM010000005">
    <property type="protein sequence ID" value="KAL1407608.1"/>
    <property type="molecule type" value="Genomic_DNA"/>
</dbReference>
<dbReference type="PANTHER" id="PTHR14445">
    <property type="entry name" value="GRB10 INTERACTING GYF PROTEIN"/>
    <property type="match status" value="1"/>
</dbReference>
<feature type="region of interest" description="Disordered" evidence="1">
    <location>
        <begin position="264"/>
        <end position="374"/>
    </location>
</feature>
<dbReference type="SUPFAM" id="SSF55277">
    <property type="entry name" value="GYF domain"/>
    <property type="match status" value="1"/>
</dbReference>
<proteinExistence type="predicted"/>
<evidence type="ECO:0000313" key="3">
    <source>
        <dbReference type="EMBL" id="KAL1407608.1"/>
    </source>
</evidence>
<dbReference type="PANTHER" id="PTHR14445:SF36">
    <property type="entry name" value="FI03272P-RELATED"/>
    <property type="match status" value="1"/>
</dbReference>
<feature type="compositionally biased region" description="Low complexity" evidence="1">
    <location>
        <begin position="832"/>
        <end position="843"/>
    </location>
</feature>
<feature type="compositionally biased region" description="Polar residues" evidence="1">
    <location>
        <begin position="86"/>
        <end position="108"/>
    </location>
</feature>
<dbReference type="Proteomes" id="UP001565368">
    <property type="component" value="Unassembled WGS sequence"/>
</dbReference>
<feature type="compositionally biased region" description="Gly residues" evidence="1">
    <location>
        <begin position="242"/>
        <end position="251"/>
    </location>
</feature>
<gene>
    <name evidence="3" type="primary">SMY2</name>
    <name evidence="3" type="ORF">Q8F55_007041</name>
</gene>
<reference evidence="3 4" key="1">
    <citation type="submission" date="2023-08" db="EMBL/GenBank/DDBJ databases">
        <title>Annotated Genome Sequence of Vanrija albida AlHP1.</title>
        <authorList>
            <person name="Herzog R."/>
        </authorList>
    </citation>
    <scope>NUCLEOTIDE SEQUENCE [LARGE SCALE GENOMIC DNA]</scope>
    <source>
        <strain evidence="3 4">AlHP1</strain>
    </source>
</reference>
<feature type="compositionally biased region" description="Basic and acidic residues" evidence="1">
    <location>
        <begin position="816"/>
        <end position="831"/>
    </location>
</feature>
<dbReference type="Gene3D" id="3.30.1490.40">
    <property type="match status" value="1"/>
</dbReference>
<dbReference type="InterPro" id="IPR003169">
    <property type="entry name" value="GYF"/>
</dbReference>
<dbReference type="Pfam" id="PF02213">
    <property type="entry name" value="GYF"/>
    <property type="match status" value="1"/>
</dbReference>
<feature type="domain" description="GYF" evidence="2">
    <location>
        <begin position="419"/>
        <end position="467"/>
    </location>
</feature>
<feature type="compositionally biased region" description="Gly residues" evidence="1">
    <location>
        <begin position="270"/>
        <end position="282"/>
    </location>
</feature>
<dbReference type="SMART" id="SM00444">
    <property type="entry name" value="GYF"/>
    <property type="match status" value="1"/>
</dbReference>
<feature type="region of interest" description="Disordered" evidence="1">
    <location>
        <begin position="12"/>
        <end position="108"/>
    </location>
</feature>
<dbReference type="InterPro" id="IPR035445">
    <property type="entry name" value="GYF-like_dom_sf"/>
</dbReference>
<feature type="compositionally biased region" description="Acidic residues" evidence="1">
    <location>
        <begin position="704"/>
        <end position="716"/>
    </location>
</feature>
<feature type="compositionally biased region" description="Polar residues" evidence="1">
    <location>
        <begin position="207"/>
        <end position="216"/>
    </location>
</feature>
<feature type="region of interest" description="Disordered" evidence="1">
    <location>
        <begin position="697"/>
        <end position="922"/>
    </location>
</feature>
<feature type="compositionally biased region" description="Low complexity" evidence="1">
    <location>
        <begin position="217"/>
        <end position="230"/>
    </location>
</feature>
<feature type="compositionally biased region" description="Polar residues" evidence="1">
    <location>
        <begin position="729"/>
        <end position="748"/>
    </location>
</feature>
<dbReference type="InterPro" id="IPR051640">
    <property type="entry name" value="GRB10-interact_GYF"/>
</dbReference>
<dbReference type="RefSeq" id="XP_069207552.1">
    <property type="nucleotide sequence ID" value="XM_069355481.1"/>
</dbReference>
<feature type="compositionally biased region" description="Low complexity" evidence="1">
    <location>
        <begin position="866"/>
        <end position="886"/>
    </location>
</feature>
<dbReference type="CDD" id="cd00072">
    <property type="entry name" value="GYF"/>
    <property type="match status" value="1"/>
</dbReference>
<protein>
    <submittedName>
        <fullName evidence="3">Kinesin-like protein</fullName>
    </submittedName>
</protein>
<feature type="compositionally biased region" description="Polar residues" evidence="1">
    <location>
        <begin position="52"/>
        <end position="69"/>
    </location>
</feature>
<evidence type="ECO:0000256" key="1">
    <source>
        <dbReference type="SAM" id="MobiDB-lite"/>
    </source>
</evidence>
<feature type="compositionally biased region" description="Low complexity" evidence="1">
    <location>
        <begin position="787"/>
        <end position="806"/>
    </location>
</feature>
<dbReference type="GeneID" id="95988084"/>
<feature type="compositionally biased region" description="Low complexity" evidence="1">
    <location>
        <begin position="749"/>
        <end position="772"/>
    </location>
</feature>
<evidence type="ECO:0000259" key="2">
    <source>
        <dbReference type="PROSITE" id="PS50829"/>
    </source>
</evidence>
<dbReference type="PROSITE" id="PS50829">
    <property type="entry name" value="GYF"/>
    <property type="match status" value="1"/>
</dbReference>
<organism evidence="3 4">
    <name type="scientific">Vanrija albida</name>
    <dbReference type="NCBI Taxonomy" id="181172"/>
    <lineage>
        <taxon>Eukaryota</taxon>
        <taxon>Fungi</taxon>
        <taxon>Dikarya</taxon>
        <taxon>Basidiomycota</taxon>
        <taxon>Agaricomycotina</taxon>
        <taxon>Tremellomycetes</taxon>
        <taxon>Trichosporonales</taxon>
        <taxon>Trichosporonaceae</taxon>
        <taxon>Vanrija</taxon>
    </lineage>
</organism>